<proteinExistence type="predicted"/>
<dbReference type="Pfam" id="PF09037">
    <property type="entry name" value="Sulphotransf"/>
    <property type="match status" value="1"/>
</dbReference>
<dbReference type="Gene3D" id="3.40.50.300">
    <property type="entry name" value="P-loop containing nucleotide triphosphate hydrolases"/>
    <property type="match status" value="1"/>
</dbReference>
<feature type="domain" description="Sulphotransferase Stf0" evidence="3">
    <location>
        <begin position="6"/>
        <end position="267"/>
    </location>
</feature>
<dbReference type="InterPro" id="IPR024628">
    <property type="entry name" value="Sulfotransferase_Stf0_dom"/>
</dbReference>
<dbReference type="SUPFAM" id="SSF52540">
    <property type="entry name" value="P-loop containing nucleoside triphosphate hydrolases"/>
    <property type="match status" value="1"/>
</dbReference>
<name>A0A8J3ITX6_9CHLR</name>
<dbReference type="InterPro" id="IPR015124">
    <property type="entry name" value="Stf0"/>
</dbReference>
<dbReference type="PIRSF" id="PIRSF021497">
    <property type="entry name" value="Sulphotransferase_Stf0"/>
    <property type="match status" value="1"/>
</dbReference>
<feature type="active site" description="Proton acceptor" evidence="1">
    <location>
        <position position="35"/>
    </location>
</feature>
<evidence type="ECO:0000259" key="3">
    <source>
        <dbReference type="Pfam" id="PF09037"/>
    </source>
</evidence>
<comment type="caution">
    <text evidence="4">The sequence shown here is derived from an EMBL/GenBank/DDBJ whole genome shotgun (WGS) entry which is preliminary data.</text>
</comment>
<sequence>MSPLCSYLICATPRSGSTLLCEALINTGLAGRPEEYFESLKESGRPRRPLEYFTGVENAELIALLGASDGPPPAYISDTDYGEYLARTIEQATTPNGVFGAKVMWGYLDDFVSNLRTIPQYSVLPVPQLFATIFPNLRYITVIRRDKVRQAVSLWKAIQTQAWKLDEDMHPGGQFHHQPLTFNFAAINHLKQQLEVNEAAWQQFFIQNDIAPFTVVYEDFVSAYEETALQILRYLDIAIPDRPLFSARRMKQQADALSEQWIQRYHEEDAEKEPDRESQSSRA</sequence>
<dbReference type="GO" id="GO:0016740">
    <property type="term" value="F:transferase activity"/>
    <property type="evidence" value="ECO:0007669"/>
    <property type="project" value="InterPro"/>
</dbReference>
<evidence type="ECO:0000256" key="2">
    <source>
        <dbReference type="SAM" id="MobiDB-lite"/>
    </source>
</evidence>
<evidence type="ECO:0000313" key="4">
    <source>
        <dbReference type="EMBL" id="GHO95241.1"/>
    </source>
</evidence>
<dbReference type="InterPro" id="IPR027417">
    <property type="entry name" value="P-loop_NTPase"/>
</dbReference>
<feature type="compositionally biased region" description="Basic and acidic residues" evidence="2">
    <location>
        <begin position="264"/>
        <end position="283"/>
    </location>
</feature>
<evidence type="ECO:0000256" key="1">
    <source>
        <dbReference type="PIRSR" id="PIRSR021497-1"/>
    </source>
</evidence>
<dbReference type="Proteomes" id="UP000597444">
    <property type="component" value="Unassembled WGS sequence"/>
</dbReference>
<organism evidence="4 5">
    <name type="scientific">Reticulibacter mediterranei</name>
    <dbReference type="NCBI Taxonomy" id="2778369"/>
    <lineage>
        <taxon>Bacteria</taxon>
        <taxon>Bacillati</taxon>
        <taxon>Chloroflexota</taxon>
        <taxon>Ktedonobacteria</taxon>
        <taxon>Ktedonobacterales</taxon>
        <taxon>Reticulibacteraceae</taxon>
        <taxon>Reticulibacter</taxon>
    </lineage>
</organism>
<accession>A0A8J3ITX6</accession>
<dbReference type="RefSeq" id="WP_220205931.1">
    <property type="nucleotide sequence ID" value="NZ_BNJK01000001.1"/>
</dbReference>
<feature type="region of interest" description="Disordered" evidence="2">
    <location>
        <begin position="262"/>
        <end position="283"/>
    </location>
</feature>
<gene>
    <name evidence="4" type="primary">stf0</name>
    <name evidence="4" type="ORF">KSF_052890</name>
</gene>
<keyword evidence="5" id="KW-1185">Reference proteome</keyword>
<protein>
    <submittedName>
        <fullName evidence="4">Trehalose 2-sulfotransferase</fullName>
    </submittedName>
</protein>
<reference evidence="4" key="1">
    <citation type="submission" date="2020-10" db="EMBL/GenBank/DDBJ databases">
        <title>Taxonomic study of unclassified bacteria belonging to the class Ktedonobacteria.</title>
        <authorList>
            <person name="Yabe S."/>
            <person name="Wang C.M."/>
            <person name="Zheng Y."/>
            <person name="Sakai Y."/>
            <person name="Cavaletti L."/>
            <person name="Monciardini P."/>
            <person name="Donadio S."/>
        </authorList>
    </citation>
    <scope>NUCLEOTIDE SEQUENCE</scope>
    <source>
        <strain evidence="4">ID150040</strain>
    </source>
</reference>
<evidence type="ECO:0000313" key="5">
    <source>
        <dbReference type="Proteomes" id="UP000597444"/>
    </source>
</evidence>
<dbReference type="AlphaFoldDB" id="A0A8J3ITX6"/>
<dbReference type="EMBL" id="BNJK01000001">
    <property type="protein sequence ID" value="GHO95241.1"/>
    <property type="molecule type" value="Genomic_DNA"/>
</dbReference>